<accession>A0A6G0YE86</accession>
<keyword evidence="1" id="KW-0862">Zinc</keyword>
<reference evidence="3 4" key="1">
    <citation type="submission" date="2019-08" db="EMBL/GenBank/DDBJ databases">
        <title>Whole genome of Aphis craccivora.</title>
        <authorList>
            <person name="Voronova N.V."/>
            <person name="Shulinski R.S."/>
            <person name="Bandarenka Y.V."/>
            <person name="Zhorov D.G."/>
            <person name="Warner D."/>
        </authorList>
    </citation>
    <scope>NUCLEOTIDE SEQUENCE [LARGE SCALE GENOMIC DNA]</scope>
    <source>
        <strain evidence="3">180601</strain>
        <tissue evidence="3">Whole Body</tissue>
    </source>
</reference>
<dbReference type="EMBL" id="VUJU01004456">
    <property type="protein sequence ID" value="KAF0754292.1"/>
    <property type="molecule type" value="Genomic_DNA"/>
</dbReference>
<dbReference type="OrthoDB" id="10048659at2759"/>
<evidence type="ECO:0000313" key="4">
    <source>
        <dbReference type="Proteomes" id="UP000478052"/>
    </source>
</evidence>
<dbReference type="AlphaFoldDB" id="A0A6G0YE86"/>
<evidence type="ECO:0000259" key="2">
    <source>
        <dbReference type="PROSITE" id="PS50157"/>
    </source>
</evidence>
<comment type="caution">
    <text evidence="3">The sequence shown here is derived from an EMBL/GenBank/DDBJ whole genome shotgun (WGS) entry which is preliminary data.</text>
</comment>
<evidence type="ECO:0000313" key="3">
    <source>
        <dbReference type="EMBL" id="KAF0754292.1"/>
    </source>
</evidence>
<feature type="non-terminal residue" evidence="3">
    <location>
        <position position="1"/>
    </location>
</feature>
<proteinExistence type="predicted"/>
<feature type="domain" description="C2H2-type" evidence="2">
    <location>
        <begin position="105"/>
        <end position="134"/>
    </location>
</feature>
<gene>
    <name evidence="3" type="ORF">FWK35_00017182</name>
</gene>
<keyword evidence="4" id="KW-1185">Reference proteome</keyword>
<dbReference type="InterPro" id="IPR013087">
    <property type="entry name" value="Znf_C2H2_type"/>
</dbReference>
<dbReference type="PROSITE" id="PS00028">
    <property type="entry name" value="ZINC_FINGER_C2H2_1"/>
    <property type="match status" value="1"/>
</dbReference>
<organism evidence="3 4">
    <name type="scientific">Aphis craccivora</name>
    <name type="common">Cowpea aphid</name>
    <dbReference type="NCBI Taxonomy" id="307492"/>
    <lineage>
        <taxon>Eukaryota</taxon>
        <taxon>Metazoa</taxon>
        <taxon>Ecdysozoa</taxon>
        <taxon>Arthropoda</taxon>
        <taxon>Hexapoda</taxon>
        <taxon>Insecta</taxon>
        <taxon>Pterygota</taxon>
        <taxon>Neoptera</taxon>
        <taxon>Paraneoptera</taxon>
        <taxon>Hemiptera</taxon>
        <taxon>Sternorrhyncha</taxon>
        <taxon>Aphidomorpha</taxon>
        <taxon>Aphidoidea</taxon>
        <taxon>Aphididae</taxon>
        <taxon>Aphidini</taxon>
        <taxon>Aphis</taxon>
        <taxon>Aphis</taxon>
    </lineage>
</organism>
<name>A0A6G0YE86_APHCR</name>
<dbReference type="PROSITE" id="PS50157">
    <property type="entry name" value="ZINC_FINGER_C2H2_2"/>
    <property type="match status" value="1"/>
</dbReference>
<dbReference type="Proteomes" id="UP000478052">
    <property type="component" value="Unassembled WGS sequence"/>
</dbReference>
<keyword evidence="1" id="KW-0479">Metal-binding</keyword>
<protein>
    <submittedName>
        <fullName evidence="3">SAM domain-containing protein</fullName>
    </submittedName>
</protein>
<evidence type="ECO:0000256" key="1">
    <source>
        <dbReference type="PROSITE-ProRule" id="PRU00042"/>
    </source>
</evidence>
<keyword evidence="1" id="KW-0863">Zinc-finger</keyword>
<dbReference type="GO" id="GO:0008270">
    <property type="term" value="F:zinc ion binding"/>
    <property type="evidence" value="ECO:0007669"/>
    <property type="project" value="UniProtKB-KW"/>
</dbReference>
<sequence length="330" mass="37855">GGPNYPTLPYVLNSIVDSVDCCFKIIHSLNLQYPIECLPIWTFIQKGFYKIKTVWDTEYVSVNSLLSDLHINELHFSHPTHSFLSISLLCKHFQIKHSDYNFTSYDCAEVNCLRSFHLLNSFKKHLASHISVEEISTQTQHINSNCVTNSLPEQSDKNIINTSLDNMSSILPEYIPIPGTDNCVSVNVDNFLASLYANPQVPRNVVQTIVKDVKNIFSDVHQTLKKNTNKLLLEGNISQESFNHFNNILEVLEEPFTDLCTEYKRIKYFTELGTYIAPCEYVIGERLNAQIKKNNFHSLVPVNCCRHKPLSSNSKNRSFQERIKQFSTLN</sequence>